<proteinExistence type="predicted"/>
<evidence type="ECO:0000313" key="2">
    <source>
        <dbReference type="Proteomes" id="UP000192247"/>
    </source>
</evidence>
<reference evidence="1 2" key="1">
    <citation type="journal article" date="2017" name="Gigascience">
        <title>Draft genome of the honey bee ectoparasitic mite, Tropilaelaps mercedesae, is shaped by the parasitic life history.</title>
        <authorList>
            <person name="Dong X."/>
            <person name="Armstrong S.D."/>
            <person name="Xia D."/>
            <person name="Makepeace B.L."/>
            <person name="Darby A.C."/>
            <person name="Kadowaki T."/>
        </authorList>
    </citation>
    <scope>NUCLEOTIDE SEQUENCE [LARGE SCALE GENOMIC DNA]</scope>
    <source>
        <strain evidence="1">Wuxi-XJTLU</strain>
    </source>
</reference>
<evidence type="ECO:0000313" key="1">
    <source>
        <dbReference type="EMBL" id="OQR79029.1"/>
    </source>
</evidence>
<dbReference type="OrthoDB" id="10628468at2759"/>
<protein>
    <submittedName>
        <fullName evidence="1">Uncharacterized protein</fullName>
    </submittedName>
</protein>
<name>A0A1V9XZY6_9ACAR</name>
<sequence length="288" mass="32154">MNVDQLNAALTKGRELLVMSQDVRSLAEAEIDRVKDTLWSPVFTGLADKLKMTLSFRTYTKTNDFTSRSKRELTILTEMVESVKAEQYDTQKSIQKSHKDVALAESPVRPDFAGALRDITALGRSYRQKKTYLDQLNEWIEQSSKFVHNHLQEFYAQLDKGIEVREQILDDIEAVLNSSDSFSQETFMSLANASSQEQFVTALSTLNENDSIGQKFAPIGVEPPTPINNRLTNAKHDPIGLLTDTPIGATRPSHLLVPSKNIEGHSMESGVSLTSACSTEDFRVAKEV</sequence>
<dbReference type="Proteomes" id="UP000192247">
    <property type="component" value="Unassembled WGS sequence"/>
</dbReference>
<dbReference type="AlphaFoldDB" id="A0A1V9XZY6"/>
<keyword evidence="2" id="KW-1185">Reference proteome</keyword>
<dbReference type="EMBL" id="MNPL01001569">
    <property type="protein sequence ID" value="OQR79029.1"/>
    <property type="molecule type" value="Genomic_DNA"/>
</dbReference>
<accession>A0A1V9XZY6</accession>
<dbReference type="InParanoid" id="A0A1V9XZY6"/>
<gene>
    <name evidence="1" type="ORF">BIW11_06016</name>
</gene>
<comment type="caution">
    <text evidence="1">The sequence shown here is derived from an EMBL/GenBank/DDBJ whole genome shotgun (WGS) entry which is preliminary data.</text>
</comment>
<organism evidence="1 2">
    <name type="scientific">Tropilaelaps mercedesae</name>
    <dbReference type="NCBI Taxonomy" id="418985"/>
    <lineage>
        <taxon>Eukaryota</taxon>
        <taxon>Metazoa</taxon>
        <taxon>Ecdysozoa</taxon>
        <taxon>Arthropoda</taxon>
        <taxon>Chelicerata</taxon>
        <taxon>Arachnida</taxon>
        <taxon>Acari</taxon>
        <taxon>Parasitiformes</taxon>
        <taxon>Mesostigmata</taxon>
        <taxon>Gamasina</taxon>
        <taxon>Dermanyssoidea</taxon>
        <taxon>Laelapidae</taxon>
        <taxon>Tropilaelaps</taxon>
    </lineage>
</organism>